<dbReference type="AlphaFoldDB" id="A0A8J7E179"/>
<accession>A0A8J7E179</accession>
<dbReference type="FunFam" id="3.40.140.10:FF:000085">
    <property type="entry name" value="Mov34/MPN/PAD-1 family protein"/>
    <property type="match status" value="1"/>
</dbReference>
<gene>
    <name evidence="7" type="ORF">IQ249_16525</name>
</gene>
<dbReference type="GO" id="GO:0008270">
    <property type="term" value="F:zinc ion binding"/>
    <property type="evidence" value="ECO:0007669"/>
    <property type="project" value="TreeGrafter"/>
</dbReference>
<dbReference type="InterPro" id="IPR028090">
    <property type="entry name" value="JAB_dom_prok"/>
</dbReference>
<dbReference type="RefSeq" id="WP_194030596.1">
    <property type="nucleotide sequence ID" value="NZ_JADEWZ010000026.1"/>
</dbReference>
<evidence type="ECO:0000259" key="6">
    <source>
        <dbReference type="PROSITE" id="PS50249"/>
    </source>
</evidence>
<evidence type="ECO:0000256" key="1">
    <source>
        <dbReference type="ARBA" id="ARBA00022670"/>
    </source>
</evidence>
<keyword evidence="2" id="KW-0479">Metal-binding</keyword>
<organism evidence="7 8">
    <name type="scientific">Lusitaniella coriacea LEGE 07157</name>
    <dbReference type="NCBI Taxonomy" id="945747"/>
    <lineage>
        <taxon>Bacteria</taxon>
        <taxon>Bacillati</taxon>
        <taxon>Cyanobacteriota</taxon>
        <taxon>Cyanophyceae</taxon>
        <taxon>Spirulinales</taxon>
        <taxon>Lusitaniellaceae</taxon>
        <taxon>Lusitaniella</taxon>
    </lineage>
</organism>
<dbReference type="SUPFAM" id="SSF102712">
    <property type="entry name" value="JAB1/MPN domain"/>
    <property type="match status" value="1"/>
</dbReference>
<dbReference type="Pfam" id="PF14464">
    <property type="entry name" value="Prok-JAB"/>
    <property type="match status" value="1"/>
</dbReference>
<dbReference type="PROSITE" id="PS50249">
    <property type="entry name" value="MPN"/>
    <property type="match status" value="1"/>
</dbReference>
<sequence length="157" mass="18197">MLEIHPHHLQILRPHAERTYPEECCGLLLGTRNRDRKILIDVIPTENSWNQEAAQSFREISGSKEREASKNRSFSIAPKEMLRVQKEARDRALDIIGIYHSHPDSPAIPSEFDRAIAWSTYSYLIISVPQGQAGELLSWTLDDHHQFQPEELRFVDR</sequence>
<dbReference type="InterPro" id="IPR000555">
    <property type="entry name" value="JAMM/MPN+_dom"/>
</dbReference>
<feature type="domain" description="MPN" evidence="6">
    <location>
        <begin position="2"/>
        <end position="157"/>
    </location>
</feature>
<dbReference type="PANTHER" id="PTHR34858">
    <property type="entry name" value="CYSO-CYSTEINE PEPTIDASE"/>
    <property type="match status" value="1"/>
</dbReference>
<reference evidence="7" key="1">
    <citation type="submission" date="2020-10" db="EMBL/GenBank/DDBJ databases">
        <authorList>
            <person name="Castelo-Branco R."/>
            <person name="Eusebio N."/>
            <person name="Adriana R."/>
            <person name="Vieira A."/>
            <person name="Brugerolle De Fraissinette N."/>
            <person name="Rezende De Castro R."/>
            <person name="Schneider M.P."/>
            <person name="Vasconcelos V."/>
            <person name="Leao P.N."/>
        </authorList>
    </citation>
    <scope>NUCLEOTIDE SEQUENCE</scope>
    <source>
        <strain evidence="7">LEGE 07157</strain>
    </source>
</reference>
<dbReference type="Proteomes" id="UP000654482">
    <property type="component" value="Unassembled WGS sequence"/>
</dbReference>
<keyword evidence="8" id="KW-1185">Reference proteome</keyword>
<keyword evidence="3" id="KW-0378">Hydrolase</keyword>
<dbReference type="PANTHER" id="PTHR34858:SF1">
    <property type="entry name" value="CYSO-CYSTEINE PEPTIDASE"/>
    <property type="match status" value="1"/>
</dbReference>
<keyword evidence="4" id="KW-0862">Zinc</keyword>
<dbReference type="GO" id="GO:0006508">
    <property type="term" value="P:proteolysis"/>
    <property type="evidence" value="ECO:0007669"/>
    <property type="project" value="UniProtKB-KW"/>
</dbReference>
<keyword evidence="1" id="KW-0645">Protease</keyword>
<name>A0A8J7E179_9CYAN</name>
<evidence type="ECO:0000256" key="5">
    <source>
        <dbReference type="ARBA" id="ARBA00023049"/>
    </source>
</evidence>
<evidence type="ECO:0000313" key="8">
    <source>
        <dbReference type="Proteomes" id="UP000654482"/>
    </source>
</evidence>
<protein>
    <submittedName>
        <fullName evidence="7">M67 family metallopeptidase</fullName>
    </submittedName>
</protein>
<proteinExistence type="predicted"/>
<dbReference type="SMART" id="SM00232">
    <property type="entry name" value="JAB_MPN"/>
    <property type="match status" value="1"/>
</dbReference>
<keyword evidence="5" id="KW-0482">Metalloprotease</keyword>
<dbReference type="CDD" id="cd08070">
    <property type="entry name" value="MPN_like"/>
    <property type="match status" value="1"/>
</dbReference>
<comment type="caution">
    <text evidence="7">The sequence shown here is derived from an EMBL/GenBank/DDBJ whole genome shotgun (WGS) entry which is preliminary data.</text>
</comment>
<dbReference type="GO" id="GO:0008235">
    <property type="term" value="F:metalloexopeptidase activity"/>
    <property type="evidence" value="ECO:0007669"/>
    <property type="project" value="TreeGrafter"/>
</dbReference>
<dbReference type="Gene3D" id="3.40.140.10">
    <property type="entry name" value="Cytidine Deaminase, domain 2"/>
    <property type="match status" value="1"/>
</dbReference>
<dbReference type="InterPro" id="IPR051929">
    <property type="entry name" value="VirAsm_ModProt"/>
</dbReference>
<evidence type="ECO:0000256" key="2">
    <source>
        <dbReference type="ARBA" id="ARBA00022723"/>
    </source>
</evidence>
<dbReference type="EMBL" id="JADEWZ010000026">
    <property type="protein sequence ID" value="MBE9117506.1"/>
    <property type="molecule type" value="Genomic_DNA"/>
</dbReference>
<evidence type="ECO:0000256" key="3">
    <source>
        <dbReference type="ARBA" id="ARBA00022801"/>
    </source>
</evidence>
<dbReference type="InterPro" id="IPR037518">
    <property type="entry name" value="MPN"/>
</dbReference>
<evidence type="ECO:0000313" key="7">
    <source>
        <dbReference type="EMBL" id="MBE9117506.1"/>
    </source>
</evidence>
<evidence type="ECO:0000256" key="4">
    <source>
        <dbReference type="ARBA" id="ARBA00022833"/>
    </source>
</evidence>